<dbReference type="AlphaFoldDB" id="A0AAD4BB98"/>
<feature type="coiled-coil region" evidence="1">
    <location>
        <begin position="121"/>
        <end position="172"/>
    </location>
</feature>
<reference evidence="2" key="2">
    <citation type="journal article" date="2020" name="Nat. Commun.">
        <title>Large-scale genome sequencing of mycorrhizal fungi provides insights into the early evolution of symbiotic traits.</title>
        <authorList>
            <person name="Miyauchi S."/>
            <person name="Kiss E."/>
            <person name="Kuo A."/>
            <person name="Drula E."/>
            <person name="Kohler A."/>
            <person name="Sanchez-Garcia M."/>
            <person name="Morin E."/>
            <person name="Andreopoulos B."/>
            <person name="Barry K.W."/>
            <person name="Bonito G."/>
            <person name="Buee M."/>
            <person name="Carver A."/>
            <person name="Chen C."/>
            <person name="Cichocki N."/>
            <person name="Clum A."/>
            <person name="Culley D."/>
            <person name="Crous P.W."/>
            <person name="Fauchery L."/>
            <person name="Girlanda M."/>
            <person name="Hayes R.D."/>
            <person name="Keri Z."/>
            <person name="LaButti K."/>
            <person name="Lipzen A."/>
            <person name="Lombard V."/>
            <person name="Magnuson J."/>
            <person name="Maillard F."/>
            <person name="Murat C."/>
            <person name="Nolan M."/>
            <person name="Ohm R.A."/>
            <person name="Pangilinan J."/>
            <person name="Pereira M.F."/>
            <person name="Perotto S."/>
            <person name="Peter M."/>
            <person name="Pfister S."/>
            <person name="Riley R."/>
            <person name="Sitrit Y."/>
            <person name="Stielow J.B."/>
            <person name="Szollosi G."/>
            <person name="Zifcakova L."/>
            <person name="Stursova M."/>
            <person name="Spatafora J.W."/>
            <person name="Tedersoo L."/>
            <person name="Vaario L.M."/>
            <person name="Yamada A."/>
            <person name="Yan M."/>
            <person name="Wang P."/>
            <person name="Xu J."/>
            <person name="Bruns T."/>
            <person name="Baldrian P."/>
            <person name="Vilgalys R."/>
            <person name="Dunand C."/>
            <person name="Henrissat B."/>
            <person name="Grigoriev I.V."/>
            <person name="Hibbett D."/>
            <person name="Nagy L.G."/>
            <person name="Martin F.M."/>
        </authorList>
    </citation>
    <scope>NUCLEOTIDE SEQUENCE</scope>
    <source>
        <strain evidence="2">BED1</strain>
    </source>
</reference>
<organism evidence="2 3">
    <name type="scientific">Boletus edulis BED1</name>
    <dbReference type="NCBI Taxonomy" id="1328754"/>
    <lineage>
        <taxon>Eukaryota</taxon>
        <taxon>Fungi</taxon>
        <taxon>Dikarya</taxon>
        <taxon>Basidiomycota</taxon>
        <taxon>Agaricomycotina</taxon>
        <taxon>Agaricomycetes</taxon>
        <taxon>Agaricomycetidae</taxon>
        <taxon>Boletales</taxon>
        <taxon>Boletineae</taxon>
        <taxon>Boletaceae</taxon>
        <taxon>Boletoideae</taxon>
        <taxon>Boletus</taxon>
    </lineage>
</organism>
<keyword evidence="1" id="KW-0175">Coiled coil</keyword>
<evidence type="ECO:0000313" key="3">
    <source>
        <dbReference type="Proteomes" id="UP001194468"/>
    </source>
</evidence>
<reference evidence="2" key="1">
    <citation type="submission" date="2019-10" db="EMBL/GenBank/DDBJ databases">
        <authorList>
            <consortium name="DOE Joint Genome Institute"/>
            <person name="Kuo A."/>
            <person name="Miyauchi S."/>
            <person name="Kiss E."/>
            <person name="Drula E."/>
            <person name="Kohler A."/>
            <person name="Sanchez-Garcia M."/>
            <person name="Andreopoulos B."/>
            <person name="Barry K.W."/>
            <person name="Bonito G."/>
            <person name="Buee M."/>
            <person name="Carver A."/>
            <person name="Chen C."/>
            <person name="Cichocki N."/>
            <person name="Clum A."/>
            <person name="Culley D."/>
            <person name="Crous P.W."/>
            <person name="Fauchery L."/>
            <person name="Girlanda M."/>
            <person name="Hayes R."/>
            <person name="Keri Z."/>
            <person name="LaButti K."/>
            <person name="Lipzen A."/>
            <person name="Lombard V."/>
            <person name="Magnuson J."/>
            <person name="Maillard F."/>
            <person name="Morin E."/>
            <person name="Murat C."/>
            <person name="Nolan M."/>
            <person name="Ohm R."/>
            <person name="Pangilinan J."/>
            <person name="Pereira M."/>
            <person name="Perotto S."/>
            <person name="Peter M."/>
            <person name="Riley R."/>
            <person name="Sitrit Y."/>
            <person name="Stielow B."/>
            <person name="Szollosi G."/>
            <person name="Zifcakova L."/>
            <person name="Stursova M."/>
            <person name="Spatafora J.W."/>
            <person name="Tedersoo L."/>
            <person name="Vaario L.-M."/>
            <person name="Yamada A."/>
            <person name="Yan M."/>
            <person name="Wang P."/>
            <person name="Xu J."/>
            <person name="Bruns T."/>
            <person name="Baldrian P."/>
            <person name="Vilgalys R."/>
            <person name="Henrissat B."/>
            <person name="Grigoriev I.V."/>
            <person name="Hibbett D."/>
            <person name="Nagy L.G."/>
            <person name="Martin F.M."/>
        </authorList>
    </citation>
    <scope>NUCLEOTIDE SEQUENCE</scope>
    <source>
        <strain evidence="2">BED1</strain>
    </source>
</reference>
<proteinExistence type="predicted"/>
<dbReference type="Proteomes" id="UP001194468">
    <property type="component" value="Unassembled WGS sequence"/>
</dbReference>
<accession>A0AAD4BB98</accession>
<protein>
    <submittedName>
        <fullName evidence="2">Uncharacterized protein</fullName>
    </submittedName>
</protein>
<evidence type="ECO:0000313" key="2">
    <source>
        <dbReference type="EMBL" id="KAF8415665.1"/>
    </source>
</evidence>
<comment type="caution">
    <text evidence="2">The sequence shown here is derived from an EMBL/GenBank/DDBJ whole genome shotgun (WGS) entry which is preliminary data.</text>
</comment>
<dbReference type="EMBL" id="WHUW01000303">
    <property type="protein sequence ID" value="KAF8415665.1"/>
    <property type="molecule type" value="Genomic_DNA"/>
</dbReference>
<keyword evidence="3" id="KW-1185">Reference proteome</keyword>
<sequence>MDIRMSTTSLQLEPSPSSFDTEYKQVQLTITNIMEVNQASNDMNRPDEGHWASLTEDEFARIEAYERERSNEDELARYEAMEEYESLCTCMCVDNDSYDSFTHYCDVIECRRHGSSWSWFEKAKEQEMEQEEMEQATYEHEALQAMYEQEALEQLRQHYEDMMELYQEGEDEGEDDLYDMMV</sequence>
<gene>
    <name evidence="2" type="ORF">L210DRAFT_3512240</name>
</gene>
<name>A0AAD4BB98_BOLED</name>
<evidence type="ECO:0000256" key="1">
    <source>
        <dbReference type="SAM" id="Coils"/>
    </source>
</evidence>